<dbReference type="RefSeq" id="WP_235032501.1">
    <property type="nucleotide sequence ID" value="NZ_FNVU01000019.1"/>
</dbReference>
<keyword evidence="4" id="KW-1185">Reference proteome</keyword>
<evidence type="ECO:0000313" key="4">
    <source>
        <dbReference type="Proteomes" id="UP000236754"/>
    </source>
</evidence>
<organism evidence="3 4">
    <name type="scientific">Actinacidiphila yanglinensis</name>
    <dbReference type="NCBI Taxonomy" id="310779"/>
    <lineage>
        <taxon>Bacteria</taxon>
        <taxon>Bacillati</taxon>
        <taxon>Actinomycetota</taxon>
        <taxon>Actinomycetes</taxon>
        <taxon>Kitasatosporales</taxon>
        <taxon>Streptomycetaceae</taxon>
        <taxon>Actinacidiphila</taxon>
    </lineage>
</organism>
<dbReference type="Gene3D" id="3.40.50.300">
    <property type="entry name" value="P-loop containing nucleotide triphosphate hydrolases"/>
    <property type="match status" value="1"/>
</dbReference>
<dbReference type="SUPFAM" id="SSF52540">
    <property type="entry name" value="P-loop containing nucleoside triphosphate hydrolases"/>
    <property type="match status" value="1"/>
</dbReference>
<keyword evidence="2" id="KW-0472">Membrane</keyword>
<dbReference type="Proteomes" id="UP000236754">
    <property type="component" value="Unassembled WGS sequence"/>
</dbReference>
<evidence type="ECO:0000256" key="2">
    <source>
        <dbReference type="SAM" id="Phobius"/>
    </source>
</evidence>
<proteinExistence type="predicted"/>
<protein>
    <recommendedName>
        <fullName evidence="5">Type VI secretion protein</fullName>
    </recommendedName>
</protein>
<keyword evidence="2" id="KW-1133">Transmembrane helix</keyword>
<gene>
    <name evidence="3" type="ORF">SAMN05216223_119170</name>
</gene>
<sequence length="594" mass="62076">MAARAKETSGGLPDGLIVGIIGVLLGVTLLVWTATGISAVLAHGGWPQGVHFTRTPRAMRYLVAQPHDMAAAWPKTPRGQLSGAELFWWVFVGQIAALVAFAVWVLNAVARLRGKRPPRSRAPRRAARTAAAAKRGPEPAGDVEAFTDEGDEADPALATDADPDEADPDGGAPAGVPEPRRHAGPRASSAAGEESLDAWFRTVPRAVPPGPAGTPEPVDAPTTEFPPVPAGSAVPAGHLAPPPGPAAPLAALADGEVTRTYALFAAPRGDQAKRVVQPAVLAAAGPVVVTTADPETYHQTAGNRAKLGPVHVYDPAHLLDVPGRLRWAPHDGCDRPGTARIRAAALLAPLRTARADEAIVHDTAVTLLRCWLHAAAVDGRPFRQVQRWAAGGAAAGDAVRVLRTDRDAASGWSGELESVLHAHPERRDAAQALIRHILEPLNSVHIRDACTPAKSGGLDMESFAAERGTLYVVGERIEDPRSHLGAMPLLTALVSSVVEHGRRMAAGSPAGRLDPPLTFVLDDIAALAPVPDLPALLAEGHAAGLPTLAVLRSPEQGTARWQSPLWQQADMRLALGDATADALPPAVPDAVRIR</sequence>
<feature type="transmembrane region" description="Helical" evidence="2">
    <location>
        <begin position="12"/>
        <end position="32"/>
    </location>
</feature>
<dbReference type="EMBL" id="FNVU01000019">
    <property type="protein sequence ID" value="SEG88905.1"/>
    <property type="molecule type" value="Genomic_DNA"/>
</dbReference>
<name>A0A1H6DWE5_9ACTN</name>
<evidence type="ECO:0000256" key="1">
    <source>
        <dbReference type="SAM" id="MobiDB-lite"/>
    </source>
</evidence>
<reference evidence="3 4" key="1">
    <citation type="submission" date="2016-10" db="EMBL/GenBank/DDBJ databases">
        <authorList>
            <person name="de Groot N.N."/>
        </authorList>
    </citation>
    <scope>NUCLEOTIDE SEQUENCE [LARGE SCALE GENOMIC DNA]</scope>
    <source>
        <strain evidence="3 4">CGMCC 4.2023</strain>
    </source>
</reference>
<dbReference type="AlphaFoldDB" id="A0A1H6DWE5"/>
<dbReference type="CDD" id="cd01127">
    <property type="entry name" value="TrwB_TraG_TraD_VirD4"/>
    <property type="match status" value="1"/>
</dbReference>
<evidence type="ECO:0000313" key="3">
    <source>
        <dbReference type="EMBL" id="SEG88905.1"/>
    </source>
</evidence>
<accession>A0A1H6DWE5</accession>
<feature type="region of interest" description="Disordered" evidence="1">
    <location>
        <begin position="115"/>
        <end position="247"/>
    </location>
</feature>
<evidence type="ECO:0008006" key="5">
    <source>
        <dbReference type="Google" id="ProtNLM"/>
    </source>
</evidence>
<keyword evidence="2" id="KW-0812">Transmembrane</keyword>
<feature type="compositionally biased region" description="Acidic residues" evidence="1">
    <location>
        <begin position="145"/>
        <end position="154"/>
    </location>
</feature>
<feature type="compositionally biased region" description="Low complexity" evidence="1">
    <location>
        <begin position="230"/>
        <end position="239"/>
    </location>
</feature>
<dbReference type="InterPro" id="IPR027417">
    <property type="entry name" value="P-loop_NTPase"/>
</dbReference>
<feature type="transmembrane region" description="Helical" evidence="2">
    <location>
        <begin position="86"/>
        <end position="110"/>
    </location>
</feature>
<feature type="compositionally biased region" description="Basic residues" evidence="1">
    <location>
        <begin position="115"/>
        <end position="127"/>
    </location>
</feature>